<dbReference type="Pfam" id="PF00440">
    <property type="entry name" value="TetR_N"/>
    <property type="match status" value="1"/>
</dbReference>
<evidence type="ECO:0000256" key="5">
    <source>
        <dbReference type="SAM" id="MobiDB-lite"/>
    </source>
</evidence>
<comment type="caution">
    <text evidence="7">The sequence shown here is derived from an EMBL/GenBank/DDBJ whole genome shotgun (WGS) entry which is preliminary data.</text>
</comment>
<protein>
    <submittedName>
        <fullName evidence="7">TetR family transcriptional regulator</fullName>
    </submittedName>
</protein>
<dbReference type="GO" id="GO:0003677">
    <property type="term" value="F:DNA binding"/>
    <property type="evidence" value="ECO:0007669"/>
    <property type="project" value="UniProtKB-UniRule"/>
</dbReference>
<dbReference type="SUPFAM" id="SSF46689">
    <property type="entry name" value="Homeodomain-like"/>
    <property type="match status" value="1"/>
</dbReference>
<evidence type="ECO:0000313" key="8">
    <source>
        <dbReference type="Proteomes" id="UP000234935"/>
    </source>
</evidence>
<dbReference type="PROSITE" id="PS01081">
    <property type="entry name" value="HTH_TETR_1"/>
    <property type="match status" value="1"/>
</dbReference>
<accession>A0A2N5IXQ7</accession>
<feature type="domain" description="HTH tetR-type" evidence="6">
    <location>
        <begin position="4"/>
        <end position="64"/>
    </location>
</feature>
<evidence type="ECO:0000256" key="3">
    <source>
        <dbReference type="ARBA" id="ARBA00023163"/>
    </source>
</evidence>
<keyword evidence="2 4" id="KW-0238">DNA-binding</keyword>
<dbReference type="Proteomes" id="UP000234935">
    <property type="component" value="Unassembled WGS sequence"/>
</dbReference>
<keyword evidence="8" id="KW-1185">Reference proteome</keyword>
<dbReference type="AlphaFoldDB" id="A0A2N5IXQ7"/>
<dbReference type="InterPro" id="IPR036271">
    <property type="entry name" value="Tet_transcr_reg_TetR-rel_C_sf"/>
</dbReference>
<keyword evidence="3" id="KW-0804">Transcription</keyword>
<dbReference type="InterPro" id="IPR009057">
    <property type="entry name" value="Homeodomain-like_sf"/>
</dbReference>
<dbReference type="InterPro" id="IPR023772">
    <property type="entry name" value="DNA-bd_HTH_TetR-type_CS"/>
</dbReference>
<reference evidence="7 8" key="1">
    <citation type="submission" date="2017-07" db="EMBL/GenBank/DDBJ databases">
        <title>Bifidobacterium novel species.</title>
        <authorList>
            <person name="Lugli G.A."/>
            <person name="Milani C."/>
            <person name="Duranti S."/>
            <person name="Mangifesta M."/>
        </authorList>
    </citation>
    <scope>NUCLEOTIDE SEQUENCE [LARGE SCALE GENOMIC DNA]</scope>
    <source>
        <strain evidence="8">Goo31D</strain>
    </source>
</reference>
<dbReference type="Pfam" id="PF21943">
    <property type="entry name" value="TetR_C_46"/>
    <property type="match status" value="1"/>
</dbReference>
<dbReference type="InterPro" id="IPR054129">
    <property type="entry name" value="DesT_TetR_C"/>
</dbReference>
<feature type="compositionally biased region" description="Basic and acidic residues" evidence="5">
    <location>
        <begin position="199"/>
        <end position="235"/>
    </location>
</feature>
<evidence type="ECO:0000256" key="2">
    <source>
        <dbReference type="ARBA" id="ARBA00023125"/>
    </source>
</evidence>
<evidence type="ECO:0000259" key="6">
    <source>
        <dbReference type="PROSITE" id="PS50977"/>
    </source>
</evidence>
<dbReference type="Gene3D" id="1.10.357.10">
    <property type="entry name" value="Tetracycline Repressor, domain 2"/>
    <property type="match status" value="1"/>
</dbReference>
<name>A0A2N5IXQ7_9BIFI</name>
<evidence type="ECO:0000256" key="4">
    <source>
        <dbReference type="PROSITE-ProRule" id="PRU00335"/>
    </source>
</evidence>
<dbReference type="PRINTS" id="PR00455">
    <property type="entry name" value="HTHTETR"/>
</dbReference>
<dbReference type="InterPro" id="IPR050624">
    <property type="entry name" value="HTH-type_Tx_Regulator"/>
</dbReference>
<feature type="region of interest" description="Disordered" evidence="5">
    <location>
        <begin position="199"/>
        <end position="260"/>
    </location>
</feature>
<feature type="DNA-binding region" description="H-T-H motif" evidence="4">
    <location>
        <begin position="27"/>
        <end position="46"/>
    </location>
</feature>
<dbReference type="PANTHER" id="PTHR43479">
    <property type="entry name" value="ACREF/ENVCD OPERON REPRESSOR-RELATED"/>
    <property type="match status" value="1"/>
</dbReference>
<dbReference type="EMBL" id="NMYC01000005">
    <property type="protein sequence ID" value="PLS26741.1"/>
    <property type="molecule type" value="Genomic_DNA"/>
</dbReference>
<dbReference type="SUPFAM" id="SSF48498">
    <property type="entry name" value="Tetracyclin repressor-like, C-terminal domain"/>
    <property type="match status" value="1"/>
</dbReference>
<dbReference type="PANTHER" id="PTHR43479:SF11">
    <property type="entry name" value="ACREF_ENVCD OPERON REPRESSOR-RELATED"/>
    <property type="match status" value="1"/>
</dbReference>
<proteinExistence type="predicted"/>
<dbReference type="InterPro" id="IPR001647">
    <property type="entry name" value="HTH_TetR"/>
</dbReference>
<evidence type="ECO:0000256" key="1">
    <source>
        <dbReference type="ARBA" id="ARBA00023015"/>
    </source>
</evidence>
<gene>
    <name evidence="7" type="ORF">CGZ88_1226</name>
</gene>
<sequence>MSSYQRREQLIRIGRSLFASKGFEAVSVEEIAATAKVSKPIVYEHFGGKEGLYAVVVDREMRALNDSLFQALSGENAHPRQIVERTTLALLTYIEENAEGFQVLVRDSPTTDPTSSFSSLLGDVSTRVGEILEEWFKRQKLPAKHAPYYAQMLVGMTVYTGQYWADQRKLSKEQLAALIVNLAWNGLSRMEAKPELRFESGKARKDKDKVDKDKVDKDKVDKDKVDKDKVDKDNNAGESSAPPSNDGADDAVTASSDPTS</sequence>
<keyword evidence="1" id="KW-0805">Transcription regulation</keyword>
<dbReference type="PROSITE" id="PS50977">
    <property type="entry name" value="HTH_TETR_2"/>
    <property type="match status" value="1"/>
</dbReference>
<organism evidence="7 8">
    <name type="scientific">Bifidobacterium anseris</name>
    <dbReference type="NCBI Taxonomy" id="2020963"/>
    <lineage>
        <taxon>Bacteria</taxon>
        <taxon>Bacillati</taxon>
        <taxon>Actinomycetota</taxon>
        <taxon>Actinomycetes</taxon>
        <taxon>Bifidobacteriales</taxon>
        <taxon>Bifidobacteriaceae</taxon>
        <taxon>Bifidobacterium</taxon>
    </lineage>
</organism>
<evidence type="ECO:0000313" key="7">
    <source>
        <dbReference type="EMBL" id="PLS26741.1"/>
    </source>
</evidence>